<proteinExistence type="predicted"/>
<evidence type="ECO:0000313" key="3">
    <source>
        <dbReference type="Proteomes" id="UP001162483"/>
    </source>
</evidence>
<gene>
    <name evidence="2" type="ORF">SPARVUS_LOCUS13258454</name>
</gene>
<reference evidence="2" key="1">
    <citation type="submission" date="2023-05" db="EMBL/GenBank/DDBJ databases">
        <authorList>
            <person name="Stuckert A."/>
        </authorList>
    </citation>
    <scope>NUCLEOTIDE SEQUENCE</scope>
</reference>
<organism evidence="2 3">
    <name type="scientific">Staurois parvus</name>
    <dbReference type="NCBI Taxonomy" id="386267"/>
    <lineage>
        <taxon>Eukaryota</taxon>
        <taxon>Metazoa</taxon>
        <taxon>Chordata</taxon>
        <taxon>Craniata</taxon>
        <taxon>Vertebrata</taxon>
        <taxon>Euteleostomi</taxon>
        <taxon>Amphibia</taxon>
        <taxon>Batrachia</taxon>
        <taxon>Anura</taxon>
        <taxon>Neobatrachia</taxon>
        <taxon>Ranoidea</taxon>
        <taxon>Ranidae</taxon>
        <taxon>Staurois</taxon>
    </lineage>
</organism>
<keyword evidence="3" id="KW-1185">Reference proteome</keyword>
<feature type="non-terminal residue" evidence="2">
    <location>
        <position position="1"/>
    </location>
</feature>
<protein>
    <submittedName>
        <fullName evidence="2">Uncharacterized protein</fullName>
    </submittedName>
</protein>
<dbReference type="EMBL" id="CATNWA010017787">
    <property type="protein sequence ID" value="CAI9603122.1"/>
    <property type="molecule type" value="Genomic_DNA"/>
</dbReference>
<evidence type="ECO:0000313" key="2">
    <source>
        <dbReference type="EMBL" id="CAI9603122.1"/>
    </source>
</evidence>
<name>A0ABN9G2L9_9NEOB</name>
<feature type="region of interest" description="Disordered" evidence="1">
    <location>
        <begin position="24"/>
        <end position="71"/>
    </location>
</feature>
<sequence>WGPRAIGNHGAPVSLPKLKKAYEKVGEGPHYTHTHTNQLDQKPKKSRRGNGSTQRRLIHRGRLTTHGALGQ</sequence>
<comment type="caution">
    <text evidence="2">The sequence shown here is derived from an EMBL/GenBank/DDBJ whole genome shotgun (WGS) entry which is preliminary data.</text>
</comment>
<dbReference type="Proteomes" id="UP001162483">
    <property type="component" value="Unassembled WGS sequence"/>
</dbReference>
<evidence type="ECO:0000256" key="1">
    <source>
        <dbReference type="SAM" id="MobiDB-lite"/>
    </source>
</evidence>
<accession>A0ABN9G2L9</accession>